<dbReference type="EMBL" id="BAAAXZ010000052">
    <property type="protein sequence ID" value="GAA2918959.1"/>
    <property type="molecule type" value="Genomic_DNA"/>
</dbReference>
<evidence type="ECO:0000313" key="1">
    <source>
        <dbReference type="EMBL" id="GAA2918959.1"/>
    </source>
</evidence>
<protein>
    <submittedName>
        <fullName evidence="1">Uncharacterized protein</fullName>
    </submittedName>
</protein>
<proteinExistence type="predicted"/>
<reference evidence="2" key="1">
    <citation type="journal article" date="2019" name="Int. J. Syst. Evol. Microbiol.">
        <title>The Global Catalogue of Microorganisms (GCM) 10K type strain sequencing project: providing services to taxonomists for standard genome sequencing and annotation.</title>
        <authorList>
            <consortium name="The Broad Institute Genomics Platform"/>
            <consortium name="The Broad Institute Genome Sequencing Center for Infectious Disease"/>
            <person name="Wu L."/>
            <person name="Ma J."/>
        </authorList>
    </citation>
    <scope>NUCLEOTIDE SEQUENCE [LARGE SCALE GENOMIC DNA]</scope>
    <source>
        <strain evidence="2">JCM 4087</strain>
    </source>
</reference>
<keyword evidence="2" id="KW-1185">Reference proteome</keyword>
<sequence length="109" mass="11204">MEEGAGAHCSARAWAEWTSKGQTELLGDGADGRVVAFGVNGGESGGRARAREGQGFLDQRAQLGGSGMGTRADTNVERGLDEVLCHGREAGDLVVAGYSSGGFPQPNRP</sequence>
<comment type="caution">
    <text evidence="1">The sequence shown here is derived from an EMBL/GenBank/DDBJ whole genome shotgun (WGS) entry which is preliminary data.</text>
</comment>
<gene>
    <name evidence="1" type="ORF">GCM10020221_14000</name>
</gene>
<organism evidence="1 2">
    <name type="scientific">Streptomyces thioluteus</name>
    <dbReference type="NCBI Taxonomy" id="66431"/>
    <lineage>
        <taxon>Bacteria</taxon>
        <taxon>Bacillati</taxon>
        <taxon>Actinomycetota</taxon>
        <taxon>Actinomycetes</taxon>
        <taxon>Kitasatosporales</taxon>
        <taxon>Streptomycetaceae</taxon>
        <taxon>Streptomyces</taxon>
    </lineage>
</organism>
<name>A0ABP6J344_STRTU</name>
<accession>A0ABP6J344</accession>
<evidence type="ECO:0000313" key="2">
    <source>
        <dbReference type="Proteomes" id="UP001501102"/>
    </source>
</evidence>
<dbReference type="Proteomes" id="UP001501102">
    <property type="component" value="Unassembled WGS sequence"/>
</dbReference>